<evidence type="ECO:0000256" key="1">
    <source>
        <dbReference type="SAM" id="MobiDB-lite"/>
    </source>
</evidence>
<dbReference type="EMBL" id="BPLQ01013048">
    <property type="protein sequence ID" value="GIY69520.1"/>
    <property type="molecule type" value="Genomic_DNA"/>
</dbReference>
<protein>
    <submittedName>
        <fullName evidence="2">Uncharacterized protein</fullName>
    </submittedName>
</protein>
<evidence type="ECO:0000313" key="2">
    <source>
        <dbReference type="EMBL" id="GIY69520.1"/>
    </source>
</evidence>
<accession>A0AAV4VGT3</accession>
<feature type="region of interest" description="Disordered" evidence="1">
    <location>
        <begin position="911"/>
        <end position="934"/>
    </location>
</feature>
<feature type="region of interest" description="Disordered" evidence="1">
    <location>
        <begin position="465"/>
        <end position="489"/>
    </location>
</feature>
<organism evidence="2 3">
    <name type="scientific">Caerostris darwini</name>
    <dbReference type="NCBI Taxonomy" id="1538125"/>
    <lineage>
        <taxon>Eukaryota</taxon>
        <taxon>Metazoa</taxon>
        <taxon>Ecdysozoa</taxon>
        <taxon>Arthropoda</taxon>
        <taxon>Chelicerata</taxon>
        <taxon>Arachnida</taxon>
        <taxon>Araneae</taxon>
        <taxon>Araneomorphae</taxon>
        <taxon>Entelegynae</taxon>
        <taxon>Araneoidea</taxon>
        <taxon>Araneidae</taxon>
        <taxon>Caerostris</taxon>
    </lineage>
</organism>
<proteinExistence type="predicted"/>
<evidence type="ECO:0000313" key="3">
    <source>
        <dbReference type="Proteomes" id="UP001054837"/>
    </source>
</evidence>
<feature type="compositionally biased region" description="Acidic residues" evidence="1">
    <location>
        <begin position="476"/>
        <end position="485"/>
    </location>
</feature>
<dbReference type="Proteomes" id="UP001054837">
    <property type="component" value="Unassembled WGS sequence"/>
</dbReference>
<comment type="caution">
    <text evidence="2">The sequence shown here is derived from an EMBL/GenBank/DDBJ whole genome shotgun (WGS) entry which is preliminary data.</text>
</comment>
<reference evidence="2 3" key="1">
    <citation type="submission" date="2021-06" db="EMBL/GenBank/DDBJ databases">
        <title>Caerostris darwini draft genome.</title>
        <authorList>
            <person name="Kono N."/>
            <person name="Arakawa K."/>
        </authorList>
    </citation>
    <scope>NUCLEOTIDE SEQUENCE [LARGE SCALE GENOMIC DNA]</scope>
</reference>
<keyword evidence="3" id="KW-1185">Reference proteome</keyword>
<name>A0AAV4VGT3_9ARAC</name>
<gene>
    <name evidence="2" type="primary">AVEN_119291_1</name>
    <name evidence="2" type="ORF">CDAR_128551</name>
</gene>
<sequence>MSQDILSEDSDEDLPSLPFENLLKITNKKKEITFDELYEDNLELHNERKKEQKWKVRDESTAADATAVSIPFMMTFEKELPKMKELFYDEEEEFTAENLCVYLLGEFDYLQFFAPNDLTFQKFRFDSLLEKKLKEFLDIGKIIIDMKGLEYFSFEINQLKLILLYIFKTMSVHPNLNYVRNCQTRLSEILLIKKSDFRNVSISSMDVFMVLFNYGVNVKKEIFNLMPNSKEVQQKYSYREQENKMPKNWMFNLKAALKSLCNILDICTVENEDLCEIFVYLLGMSIDHLLKNNIRTDLQRCLTTVLHKFSKEDWSIYHLRIAQLMMLGDFSSNEMCDYIFQMTSAIPYVHDRGIGLRKYISYLILKRFIDGTLNFNTLPEFSDELFHFSKLLLFLKSLRHIDKSVQFTAIKFIEILINNLQLQSQKQFYKLSRTLRWCETHLGEVITKSQSSLSKMRAMIDVKTPRGNNVYSSEDNTSDTDEESSSEIKDTSVICSSQTLLTDNSNVQMQADTCDEMEDSDNSNVEMQADTCDEMEDSNNSNLSGSSVQSFIIDTSVYQCQTTSKNESCFTSPEEMLPRIGPAQQSLPNDVSKNKILVNNFCGGLPHEIKAVPNNTEEGKNILQQKEYIIIVPNKDNSICQKDEASIANRKFSNSQVENFDSLHLSASASSSPYYSIIHASSNELHTINIHTLKSLATDVPMGECSSNESLNKIKIISENKEEDEDILQHAENMDTGYLNYMNKISGAKVNDSGNSYSGIPLSNSLHSLIVDDSADKYQILNKNENFCDSSDKKQAISIPLQPSLFCNIFKKRKLVDDSTKHFSQRIAPLKICQDHIFLQNKNLVESFIKAQTSAKKAEDLMFLHLFGSLSNSRLLNDFQIIINPNYTESSHEMSTLTSYELINELQKDTDIRSKSKNSKKRLSSQMNLQNQTKKEKYSESFLNHSKYSSYINLSKFILKKLKAITTRNQLHKRALNLNFVDDHNKSKVLYLDDNQKMKDIPVYDSHLINGSEKDDVKNSKESTSISNNKLKFMNKINITEASLSSKNLAKIIFEPTNTKCQEKVTCEENCSSPQVNNVNVIDESQNISNMSLPGCSGIASFNNKTNNIKEFNFFGNNRIQNLISKNSAESNEQILDKKDKEHEEISSDASRLENLNKTARHLIQNNAHNHIEIKNNDAFHTEHQNRTILNKKSYFNENQIEVSDNNYQKMPVVSREEEKNSAEHNQDDFISNLPCKQELNLSQNSAKIKIKIKNSLYSTRIHTLTSGKLETVAKSDIMNNSIDLSKNLAKIIFEPTNTKCQEKVTFEENCSSPQVNNVNVIDESQNISNMSLPGCSSNALTHIETKNNDTLQTEHQNRTGLNKKSYFNENQIEVSDYNYQKMPVASREEEKNSAEHNQDDFISNLPCKQELNPSQNSAKIKIKIKNSLYSTRIHTLSSGKLETVAKSDIMDNSIDLSNSEDEIQLIECISNNECNNSPQVSHRNFRNGTHKTNANSINTDIQPTQNQASKYSNSAEFSENRPITFFDMFNFERETAPSSNLVNLKRPSDLNISSPRKRKLIQTTIKNTVKQKSKLIRPTIKNSVKQEDEDIQYLGYFDPNCTIVNEVISID</sequence>